<sequence length="130" mass="14005">NPSNNFVGNVSSPFSSTSSRPWIIDSGASHHMCHDRTLFSDLSSLSHAPNVCLPPGASLPIEGIVTIHLAESLTLANVYFVPSFHFNLLSIPQLTSTNTCLVLFSSTQCFFQDSQSMKLIGAGELCNGLY</sequence>
<protein>
    <recommendedName>
        <fullName evidence="1">Retrovirus-related Pol polyprotein from transposon TNT 1-94-like beta-barrel domain-containing protein</fullName>
    </recommendedName>
</protein>
<feature type="domain" description="Retrovirus-related Pol polyprotein from transposon TNT 1-94-like beta-barrel" evidence="1">
    <location>
        <begin position="22"/>
        <end position="97"/>
    </location>
</feature>
<comment type="caution">
    <text evidence="2">The sequence shown here is derived from an EMBL/GenBank/DDBJ whole genome shotgun (WGS) entry which is preliminary data.</text>
</comment>
<evidence type="ECO:0000259" key="1">
    <source>
        <dbReference type="Pfam" id="PF22936"/>
    </source>
</evidence>
<dbReference type="Proteomes" id="UP000811246">
    <property type="component" value="Chromosome 13"/>
</dbReference>
<dbReference type="AlphaFoldDB" id="A0A922DDX4"/>
<dbReference type="InterPro" id="IPR054722">
    <property type="entry name" value="PolX-like_BBD"/>
</dbReference>
<gene>
    <name evidence="2" type="ORF">I3842_13G151300</name>
</gene>
<feature type="non-terminal residue" evidence="2">
    <location>
        <position position="1"/>
    </location>
</feature>
<feature type="non-terminal residue" evidence="2">
    <location>
        <position position="130"/>
    </location>
</feature>
<reference evidence="2" key="1">
    <citation type="submission" date="2021-01" db="EMBL/GenBank/DDBJ databases">
        <authorList>
            <person name="Lovell J.T."/>
            <person name="Bentley N."/>
            <person name="Bhattarai G."/>
            <person name="Jenkins J.W."/>
            <person name="Sreedasyam A."/>
            <person name="Alarcon Y."/>
            <person name="Bock C."/>
            <person name="Boston L."/>
            <person name="Carlson J."/>
            <person name="Cervantes K."/>
            <person name="Clermont K."/>
            <person name="Krom N."/>
            <person name="Kubenka K."/>
            <person name="Mamidi S."/>
            <person name="Mattison C."/>
            <person name="Monteros M."/>
            <person name="Pisani C."/>
            <person name="Plott C."/>
            <person name="Rajasekar S."/>
            <person name="Rhein H.S."/>
            <person name="Rohla C."/>
            <person name="Song M."/>
            <person name="Hilaire R.S."/>
            <person name="Shu S."/>
            <person name="Wells L."/>
            <person name="Wang X."/>
            <person name="Webber J."/>
            <person name="Heerema R.J."/>
            <person name="Klein P."/>
            <person name="Conner P."/>
            <person name="Grauke L."/>
            <person name="Grimwood J."/>
            <person name="Schmutz J."/>
            <person name="Randall J.J."/>
        </authorList>
    </citation>
    <scope>NUCLEOTIDE SEQUENCE</scope>
    <source>
        <tissue evidence="2">Leaf</tissue>
    </source>
</reference>
<name>A0A922DDX4_CARIL</name>
<dbReference type="Pfam" id="PF22936">
    <property type="entry name" value="Pol_BBD"/>
    <property type="match status" value="1"/>
</dbReference>
<dbReference type="OrthoDB" id="1938972at2759"/>
<evidence type="ECO:0000313" key="3">
    <source>
        <dbReference type="Proteomes" id="UP000811246"/>
    </source>
</evidence>
<proteinExistence type="predicted"/>
<organism evidence="2 3">
    <name type="scientific">Carya illinoinensis</name>
    <name type="common">Pecan</name>
    <dbReference type="NCBI Taxonomy" id="32201"/>
    <lineage>
        <taxon>Eukaryota</taxon>
        <taxon>Viridiplantae</taxon>
        <taxon>Streptophyta</taxon>
        <taxon>Embryophyta</taxon>
        <taxon>Tracheophyta</taxon>
        <taxon>Spermatophyta</taxon>
        <taxon>Magnoliopsida</taxon>
        <taxon>eudicotyledons</taxon>
        <taxon>Gunneridae</taxon>
        <taxon>Pentapetalae</taxon>
        <taxon>rosids</taxon>
        <taxon>fabids</taxon>
        <taxon>Fagales</taxon>
        <taxon>Juglandaceae</taxon>
        <taxon>Carya</taxon>
    </lineage>
</organism>
<accession>A0A922DDX4</accession>
<evidence type="ECO:0000313" key="2">
    <source>
        <dbReference type="EMBL" id="KAG6682606.1"/>
    </source>
</evidence>
<dbReference type="EMBL" id="CM031837">
    <property type="protein sequence ID" value="KAG6682606.1"/>
    <property type="molecule type" value="Genomic_DNA"/>
</dbReference>